<name>A0A1D2N2X8_ORCCI</name>
<dbReference type="GO" id="GO:0034220">
    <property type="term" value="P:monoatomic ion transmembrane transport"/>
    <property type="evidence" value="ECO:0007669"/>
    <property type="project" value="UniProtKB-KW"/>
</dbReference>
<keyword evidence="9" id="KW-1185">Reference proteome</keyword>
<evidence type="ECO:0000256" key="6">
    <source>
        <dbReference type="ARBA" id="ARBA00023303"/>
    </source>
</evidence>
<evidence type="ECO:0000256" key="2">
    <source>
        <dbReference type="ARBA" id="ARBA00022737"/>
    </source>
</evidence>
<keyword evidence="6" id="KW-0407">Ion channel</keyword>
<dbReference type="GO" id="GO:0022857">
    <property type="term" value="F:transmembrane transporter activity"/>
    <property type="evidence" value="ECO:0007669"/>
    <property type="project" value="TreeGrafter"/>
</dbReference>
<evidence type="ECO:0000256" key="7">
    <source>
        <dbReference type="SAM" id="Phobius"/>
    </source>
</evidence>
<dbReference type="InterPro" id="IPR052076">
    <property type="entry name" value="TRP_cation_channel"/>
</dbReference>
<dbReference type="Proteomes" id="UP000094527">
    <property type="component" value="Unassembled WGS sequence"/>
</dbReference>
<accession>A0A1D2N2X8</accession>
<sequence length="177" mass="20102">MLGQHKAFTTIHIALMRTFSMMLGEVDFLNTFVNPHFCGDIENEAEKSGMSYGSSNDFICNGAHTICKGGDERKLPHPISSFLMLGIFMVFMPILLMNLLIGLAVGDIESVRRNAQLKRLAMQVHLHTHLEKNLPKFILQKVDKNEVIEYPNARKARLGMIDQFFKYFQPKSTNKGI</sequence>
<feature type="transmembrane region" description="Helical" evidence="7">
    <location>
        <begin position="82"/>
        <end position="105"/>
    </location>
</feature>
<reference evidence="8 9" key="1">
    <citation type="journal article" date="2016" name="Genome Biol. Evol.">
        <title>Gene Family Evolution Reflects Adaptation to Soil Environmental Stressors in the Genome of the Collembolan Orchesella cincta.</title>
        <authorList>
            <person name="Faddeeva-Vakhrusheva A."/>
            <person name="Derks M.F."/>
            <person name="Anvar S.Y."/>
            <person name="Agamennone V."/>
            <person name="Suring W."/>
            <person name="Smit S."/>
            <person name="van Straalen N.M."/>
            <person name="Roelofs D."/>
        </authorList>
    </citation>
    <scope>NUCLEOTIDE SEQUENCE [LARGE SCALE GENOMIC DNA]</scope>
    <source>
        <tissue evidence="8">Mixed pool</tissue>
    </source>
</reference>
<dbReference type="OrthoDB" id="1661883at2759"/>
<dbReference type="AlphaFoldDB" id="A0A1D2N2X8"/>
<proteinExistence type="predicted"/>
<keyword evidence="3" id="KW-0040">ANK repeat</keyword>
<keyword evidence="8" id="KW-0675">Receptor</keyword>
<evidence type="ECO:0000256" key="4">
    <source>
        <dbReference type="ARBA" id="ARBA00023065"/>
    </source>
</evidence>
<keyword evidence="7" id="KW-0472">Membrane</keyword>
<dbReference type="EMBL" id="LJIJ01000268">
    <property type="protein sequence ID" value="ODM99619.1"/>
    <property type="molecule type" value="Genomic_DNA"/>
</dbReference>
<gene>
    <name evidence="8" type="ORF">Ocin01_07066</name>
</gene>
<evidence type="ECO:0000256" key="3">
    <source>
        <dbReference type="ARBA" id="ARBA00023043"/>
    </source>
</evidence>
<dbReference type="GO" id="GO:1902495">
    <property type="term" value="C:transmembrane transporter complex"/>
    <property type="evidence" value="ECO:0007669"/>
    <property type="project" value="TreeGrafter"/>
</dbReference>
<evidence type="ECO:0000313" key="9">
    <source>
        <dbReference type="Proteomes" id="UP000094527"/>
    </source>
</evidence>
<comment type="caution">
    <text evidence="8">The sequence shown here is derived from an EMBL/GenBank/DDBJ whole genome shotgun (WGS) entry which is preliminary data.</text>
</comment>
<dbReference type="STRING" id="48709.A0A1D2N2X8"/>
<protein>
    <submittedName>
        <fullName evidence="8">Transient receptor potential cation channel subfamily A member 1</fullName>
    </submittedName>
</protein>
<dbReference type="PANTHER" id="PTHR47143">
    <property type="entry name" value="TRANSIENT RECEPTOR POTENTIAL CATION CHANNEL PROTEIN PAINLESS"/>
    <property type="match status" value="1"/>
</dbReference>
<keyword evidence="4" id="KW-0406">Ion transport</keyword>
<evidence type="ECO:0000256" key="1">
    <source>
        <dbReference type="ARBA" id="ARBA00022448"/>
    </source>
</evidence>
<keyword evidence="2" id="KW-0677">Repeat</keyword>
<keyword evidence="1" id="KW-0813">Transport</keyword>
<keyword evidence="5" id="KW-0325">Glycoprotein</keyword>
<keyword evidence="7" id="KW-0812">Transmembrane</keyword>
<evidence type="ECO:0000256" key="5">
    <source>
        <dbReference type="ARBA" id="ARBA00023180"/>
    </source>
</evidence>
<organism evidence="8 9">
    <name type="scientific">Orchesella cincta</name>
    <name type="common">Springtail</name>
    <name type="synonym">Podura cincta</name>
    <dbReference type="NCBI Taxonomy" id="48709"/>
    <lineage>
        <taxon>Eukaryota</taxon>
        <taxon>Metazoa</taxon>
        <taxon>Ecdysozoa</taxon>
        <taxon>Arthropoda</taxon>
        <taxon>Hexapoda</taxon>
        <taxon>Collembola</taxon>
        <taxon>Entomobryomorpha</taxon>
        <taxon>Entomobryoidea</taxon>
        <taxon>Orchesellidae</taxon>
        <taxon>Orchesellinae</taxon>
        <taxon>Orchesella</taxon>
    </lineage>
</organism>
<keyword evidence="7" id="KW-1133">Transmembrane helix</keyword>
<dbReference type="PANTHER" id="PTHR47143:SF1">
    <property type="entry name" value="ION_TRANS DOMAIN-CONTAINING PROTEIN"/>
    <property type="match status" value="1"/>
</dbReference>
<evidence type="ECO:0000313" key="8">
    <source>
        <dbReference type="EMBL" id="ODM99619.1"/>
    </source>
</evidence>